<evidence type="ECO:0000259" key="11">
    <source>
        <dbReference type="SMART" id="SM00563"/>
    </source>
</evidence>
<keyword evidence="10" id="KW-0812">Transmembrane</keyword>
<comment type="pathway">
    <text evidence="2">Phospholipid metabolism; CDP-diacylglycerol biosynthesis; CDP-diacylglycerol from sn-glycerol 3-phosphate: step 2/3.</text>
</comment>
<evidence type="ECO:0000256" key="6">
    <source>
        <dbReference type="ARBA" id="ARBA00016139"/>
    </source>
</evidence>
<evidence type="ECO:0000256" key="9">
    <source>
        <dbReference type="RuleBase" id="RU361267"/>
    </source>
</evidence>
<dbReference type="InterPro" id="IPR002123">
    <property type="entry name" value="Plipid/glycerol_acylTrfase"/>
</dbReference>
<keyword evidence="9" id="KW-0594">Phospholipid biosynthesis</keyword>
<dbReference type="SUPFAM" id="SSF69593">
    <property type="entry name" value="Glycerol-3-phosphate (1)-acyltransferase"/>
    <property type="match status" value="1"/>
</dbReference>
<evidence type="ECO:0000313" key="13">
    <source>
        <dbReference type="Proteomes" id="UP000275394"/>
    </source>
</evidence>
<dbReference type="PANTHER" id="PTHR10434:SF11">
    <property type="entry name" value="1-ACYL-SN-GLYCEROL-3-PHOSPHATE ACYLTRANSFERASE"/>
    <property type="match status" value="1"/>
</dbReference>
<dbReference type="GO" id="GO:0003841">
    <property type="term" value="F:1-acylglycerol-3-phosphate O-acyltransferase activity"/>
    <property type="evidence" value="ECO:0007669"/>
    <property type="project" value="UniProtKB-UniRule"/>
</dbReference>
<dbReference type="AlphaFoldDB" id="A0A3N2DYB7"/>
<keyword evidence="13" id="KW-1185">Reference proteome</keyword>
<dbReference type="EC" id="2.3.1.51" evidence="5 9"/>
<keyword evidence="9" id="KW-0443">Lipid metabolism</keyword>
<dbReference type="GO" id="GO:0016020">
    <property type="term" value="C:membrane"/>
    <property type="evidence" value="ECO:0007669"/>
    <property type="project" value="InterPro"/>
</dbReference>
<dbReference type="InterPro" id="IPR004552">
    <property type="entry name" value="AGP_acyltrans"/>
</dbReference>
<evidence type="ECO:0000313" key="12">
    <source>
        <dbReference type="EMBL" id="ROS04841.1"/>
    </source>
</evidence>
<keyword evidence="10" id="KW-0472">Membrane</keyword>
<evidence type="ECO:0000256" key="4">
    <source>
        <dbReference type="ARBA" id="ARBA00008655"/>
    </source>
</evidence>
<accession>A0A3N2DYB7</accession>
<evidence type="ECO:0000256" key="5">
    <source>
        <dbReference type="ARBA" id="ARBA00013211"/>
    </source>
</evidence>
<dbReference type="Pfam" id="PF01553">
    <property type="entry name" value="Acyltransferase"/>
    <property type="match status" value="1"/>
</dbReference>
<dbReference type="NCBIfam" id="TIGR00530">
    <property type="entry name" value="AGP_acyltrn"/>
    <property type="match status" value="1"/>
</dbReference>
<reference evidence="12 13" key="1">
    <citation type="submission" date="2018-11" db="EMBL/GenBank/DDBJ databases">
        <title>Genomic Encyclopedia of Type Strains, Phase IV (KMG-IV): sequencing the most valuable type-strain genomes for metagenomic binning, comparative biology and taxonomic classification.</title>
        <authorList>
            <person name="Goeker M."/>
        </authorList>
    </citation>
    <scope>NUCLEOTIDE SEQUENCE [LARGE SCALE GENOMIC DNA]</scope>
    <source>
        <strain evidence="12 13">DSM 100316</strain>
    </source>
</reference>
<dbReference type="RefSeq" id="WP_123710806.1">
    <property type="nucleotide sequence ID" value="NZ_RKHR01000003.1"/>
</dbReference>
<comment type="caution">
    <text evidence="12">The sequence shown here is derived from an EMBL/GenBank/DDBJ whole genome shotgun (WGS) entry which is preliminary data.</text>
</comment>
<gene>
    <name evidence="12" type="ORF">EDC56_0355</name>
</gene>
<comment type="similarity">
    <text evidence="4 9">Belongs to the 1-acyl-sn-glycerol-3-phosphate acyltransferase family.</text>
</comment>
<keyword evidence="7 9" id="KW-0808">Transferase</keyword>
<dbReference type="EMBL" id="RKHR01000003">
    <property type="protein sequence ID" value="ROS04841.1"/>
    <property type="molecule type" value="Genomic_DNA"/>
</dbReference>
<evidence type="ECO:0000256" key="7">
    <source>
        <dbReference type="ARBA" id="ARBA00022679"/>
    </source>
</evidence>
<keyword evidence="9" id="KW-0444">Lipid biosynthesis</keyword>
<dbReference type="Proteomes" id="UP000275394">
    <property type="component" value="Unassembled WGS sequence"/>
</dbReference>
<dbReference type="OrthoDB" id="9784466at2"/>
<comment type="pathway">
    <text evidence="3">Lipid metabolism.</text>
</comment>
<feature type="domain" description="Phospholipid/glycerol acyltransferase" evidence="11">
    <location>
        <begin position="92"/>
        <end position="206"/>
    </location>
</feature>
<keyword evidence="8 9" id="KW-0012">Acyltransferase</keyword>
<dbReference type="UniPathway" id="UPA00557">
    <property type="reaction ID" value="UER00613"/>
</dbReference>
<comment type="domain">
    <text evidence="9">The HXXXXD motif is essential for acyltransferase activity and may constitute the binding site for the phosphate moiety of the glycerol-3-phosphate.</text>
</comment>
<keyword evidence="9" id="KW-1208">Phospholipid metabolism</keyword>
<feature type="transmembrane region" description="Helical" evidence="10">
    <location>
        <begin position="26"/>
        <end position="53"/>
    </location>
</feature>
<dbReference type="GO" id="GO:0006654">
    <property type="term" value="P:phosphatidic acid biosynthetic process"/>
    <property type="evidence" value="ECO:0007669"/>
    <property type="project" value="TreeGrafter"/>
</dbReference>
<organism evidence="12 13">
    <name type="scientific">Sinobacterium caligoides</name>
    <dbReference type="NCBI Taxonomy" id="933926"/>
    <lineage>
        <taxon>Bacteria</taxon>
        <taxon>Pseudomonadati</taxon>
        <taxon>Pseudomonadota</taxon>
        <taxon>Gammaproteobacteria</taxon>
        <taxon>Cellvibrionales</taxon>
        <taxon>Spongiibacteraceae</taxon>
        <taxon>Sinobacterium</taxon>
    </lineage>
</organism>
<proteinExistence type="inferred from homology"/>
<name>A0A3N2DYB7_9GAMM</name>
<keyword evidence="10" id="KW-1133">Transmembrane helix</keyword>
<evidence type="ECO:0000256" key="10">
    <source>
        <dbReference type="SAM" id="Phobius"/>
    </source>
</evidence>
<sequence>MAEPYFQDASSRRAKMIAVLRLIHKVYSALIFLPLYIALSFVLLIFCVVLCLFDERIAGRYVARPWGKLAYLLLPSPVKLTGSENLDPKQSYVVVVNHISQFDILALYGWLDLDLKWVMKKELRMIPIIGWGSAAMGHIFLDRKNRDVAKRQLNDLKKTLRPGVSVLFFPEGTRSPTPEMLPFKKGAFIIAKDLELPILPVTINGTQKILPVGGYIPSFGRAHIHIHPPLSQEQVAELTPSELSERAQAIIATARKH</sequence>
<comment type="catalytic activity">
    <reaction evidence="1 9">
        <text>a 1-acyl-sn-glycero-3-phosphate + an acyl-CoA = a 1,2-diacyl-sn-glycero-3-phosphate + CoA</text>
        <dbReference type="Rhea" id="RHEA:19709"/>
        <dbReference type="ChEBI" id="CHEBI:57287"/>
        <dbReference type="ChEBI" id="CHEBI:57970"/>
        <dbReference type="ChEBI" id="CHEBI:58342"/>
        <dbReference type="ChEBI" id="CHEBI:58608"/>
        <dbReference type="EC" id="2.3.1.51"/>
    </reaction>
</comment>
<evidence type="ECO:0000256" key="8">
    <source>
        <dbReference type="ARBA" id="ARBA00023315"/>
    </source>
</evidence>
<dbReference type="CDD" id="cd07989">
    <property type="entry name" value="LPLAT_AGPAT-like"/>
    <property type="match status" value="1"/>
</dbReference>
<dbReference type="PANTHER" id="PTHR10434">
    <property type="entry name" value="1-ACYL-SN-GLYCEROL-3-PHOSPHATE ACYLTRANSFERASE"/>
    <property type="match status" value="1"/>
</dbReference>
<dbReference type="SMART" id="SM00563">
    <property type="entry name" value="PlsC"/>
    <property type="match status" value="1"/>
</dbReference>
<protein>
    <recommendedName>
        <fullName evidence="6 9">1-acyl-sn-glycerol-3-phosphate acyltransferase</fullName>
        <ecNumber evidence="5 9">2.3.1.51</ecNumber>
    </recommendedName>
</protein>
<evidence type="ECO:0000256" key="3">
    <source>
        <dbReference type="ARBA" id="ARBA00005189"/>
    </source>
</evidence>
<dbReference type="GO" id="GO:0016024">
    <property type="term" value="P:CDP-diacylglycerol biosynthetic process"/>
    <property type="evidence" value="ECO:0007669"/>
    <property type="project" value="UniProtKB-UniPathway"/>
</dbReference>
<evidence type="ECO:0000256" key="2">
    <source>
        <dbReference type="ARBA" id="ARBA00004728"/>
    </source>
</evidence>
<evidence type="ECO:0000256" key="1">
    <source>
        <dbReference type="ARBA" id="ARBA00001141"/>
    </source>
</evidence>